<reference evidence="3 4" key="1">
    <citation type="journal article" date="2024" name="Plant J.">
        <title>Genome sequences and population genomics reveal climatic adaptation and genomic divergence between two closely related sweetgum species.</title>
        <authorList>
            <person name="Xu W.Q."/>
            <person name="Ren C.Q."/>
            <person name="Zhang X.Y."/>
            <person name="Comes H.P."/>
            <person name="Liu X.H."/>
            <person name="Li Y.G."/>
            <person name="Kettle C.J."/>
            <person name="Jalonen R."/>
            <person name="Gaisberger H."/>
            <person name="Ma Y.Z."/>
            <person name="Qiu Y.X."/>
        </authorList>
    </citation>
    <scope>NUCLEOTIDE SEQUENCE [LARGE SCALE GENOMIC DNA]</scope>
    <source>
        <strain evidence="3">Hangzhou</strain>
    </source>
</reference>
<name>A0AAP0RYB2_LIQFO</name>
<accession>A0AAP0RYB2</accession>
<gene>
    <name evidence="3" type="ORF">L1049_023527</name>
</gene>
<comment type="similarity">
    <text evidence="1">Belongs to the PPR family. PCMP-H subfamily.</text>
</comment>
<dbReference type="InterPro" id="IPR032867">
    <property type="entry name" value="DYW_dom"/>
</dbReference>
<organism evidence="3 4">
    <name type="scientific">Liquidambar formosana</name>
    <name type="common">Formosan gum</name>
    <dbReference type="NCBI Taxonomy" id="63359"/>
    <lineage>
        <taxon>Eukaryota</taxon>
        <taxon>Viridiplantae</taxon>
        <taxon>Streptophyta</taxon>
        <taxon>Embryophyta</taxon>
        <taxon>Tracheophyta</taxon>
        <taxon>Spermatophyta</taxon>
        <taxon>Magnoliopsida</taxon>
        <taxon>eudicotyledons</taxon>
        <taxon>Gunneridae</taxon>
        <taxon>Pentapetalae</taxon>
        <taxon>Saxifragales</taxon>
        <taxon>Altingiaceae</taxon>
        <taxon>Liquidambar</taxon>
    </lineage>
</organism>
<evidence type="ECO:0000313" key="4">
    <source>
        <dbReference type="Proteomes" id="UP001415857"/>
    </source>
</evidence>
<dbReference type="AlphaFoldDB" id="A0AAP0RYB2"/>
<dbReference type="EMBL" id="JBBPBK010000005">
    <property type="protein sequence ID" value="KAK9284356.1"/>
    <property type="molecule type" value="Genomic_DNA"/>
</dbReference>
<dbReference type="Proteomes" id="UP001415857">
    <property type="component" value="Unassembled WGS sequence"/>
</dbReference>
<evidence type="ECO:0000259" key="2">
    <source>
        <dbReference type="Pfam" id="PF14432"/>
    </source>
</evidence>
<feature type="domain" description="DYW" evidence="2">
    <location>
        <begin position="45"/>
        <end position="137"/>
    </location>
</feature>
<evidence type="ECO:0000313" key="3">
    <source>
        <dbReference type="EMBL" id="KAK9284356.1"/>
    </source>
</evidence>
<proteinExistence type="inferred from homology"/>
<evidence type="ECO:0000256" key="1">
    <source>
        <dbReference type="ARBA" id="ARBA00006643"/>
    </source>
</evidence>
<keyword evidence="4" id="KW-1185">Reference proteome</keyword>
<dbReference type="Pfam" id="PF14432">
    <property type="entry name" value="DYW_deaminase"/>
    <property type="match status" value="1"/>
</dbReference>
<comment type="caution">
    <text evidence="3">The sequence shown here is derived from an EMBL/GenBank/DDBJ whole genome shotgun (WGS) entry which is preliminary data.</text>
</comment>
<dbReference type="GO" id="GO:0008270">
    <property type="term" value="F:zinc ion binding"/>
    <property type="evidence" value="ECO:0007669"/>
    <property type="project" value="InterPro"/>
</dbReference>
<protein>
    <recommendedName>
        <fullName evidence="2">DYW domain-containing protein</fullName>
    </recommendedName>
</protein>
<sequence length="137" mass="15489">MLLNLDGTKRFPNMVSGWQCSSRTSLEFPLDILLEELAAPVKRLGYVPLTDFVLLDIEDEAKEVALSYHIEQLAIAFGLINTSPGTTLHITKNLRNCADCHNAIKFISKIVNQIIIIRAVHRFHRFENGVCSCGDYW</sequence>